<proteinExistence type="predicted"/>
<evidence type="ECO:0000313" key="1">
    <source>
        <dbReference type="EMBL" id="JAW16090.1"/>
    </source>
</evidence>
<sequence>MEVSSMVPSPTVKLSVLLVIICVRSTWSNCLYSDFDVVSMTISPSSFVQVFLRIILGRSVGSPVNSICTVV</sequence>
<dbReference type="AlphaFoldDB" id="A0A224Y4I7"/>
<organism evidence="1">
    <name type="scientific">Panstrongylus lignarius</name>
    <dbReference type="NCBI Taxonomy" id="156445"/>
    <lineage>
        <taxon>Eukaryota</taxon>
        <taxon>Metazoa</taxon>
        <taxon>Ecdysozoa</taxon>
        <taxon>Arthropoda</taxon>
        <taxon>Hexapoda</taxon>
        <taxon>Insecta</taxon>
        <taxon>Pterygota</taxon>
        <taxon>Neoptera</taxon>
        <taxon>Paraneoptera</taxon>
        <taxon>Hemiptera</taxon>
        <taxon>Heteroptera</taxon>
        <taxon>Panheteroptera</taxon>
        <taxon>Cimicomorpha</taxon>
        <taxon>Reduviidae</taxon>
        <taxon>Triatominae</taxon>
        <taxon>Panstrongylus</taxon>
    </lineage>
</organism>
<accession>A0A224Y4I7</accession>
<dbReference type="EMBL" id="GFTR01000336">
    <property type="protein sequence ID" value="JAW16090.1"/>
    <property type="molecule type" value="Transcribed_RNA"/>
</dbReference>
<name>A0A224Y4I7_9HEMI</name>
<protein>
    <submittedName>
        <fullName evidence="1">Putative secreted protein</fullName>
    </submittedName>
</protein>
<reference evidence="1" key="1">
    <citation type="journal article" date="2018" name="PLoS Negl. Trop. Dis.">
        <title>An insight into the salivary gland and fat body transcriptome of Panstrongylus lignarius (Hemiptera: Heteroptera), the main vector of Chagas disease in Peru.</title>
        <authorList>
            <person name="Nevoa J.C."/>
            <person name="Mendes M.T."/>
            <person name="da Silva M.V."/>
            <person name="Soares S.C."/>
            <person name="Oliveira C.J.F."/>
            <person name="Ribeiro J.M.C."/>
        </authorList>
    </citation>
    <scope>NUCLEOTIDE SEQUENCE</scope>
</reference>